<evidence type="ECO:0000256" key="7">
    <source>
        <dbReference type="ARBA" id="ARBA00023065"/>
    </source>
</evidence>
<dbReference type="GO" id="GO:0051453">
    <property type="term" value="P:regulation of intracellular pH"/>
    <property type="evidence" value="ECO:0007669"/>
    <property type="project" value="TreeGrafter"/>
</dbReference>
<dbReference type="KEGG" id="glj:GKIL_0560"/>
<dbReference type="InterPro" id="IPR004705">
    <property type="entry name" value="Cation/H_exchanger_CPA1_bac"/>
</dbReference>
<dbReference type="GO" id="GO:0015386">
    <property type="term" value="F:potassium:proton antiporter activity"/>
    <property type="evidence" value="ECO:0007669"/>
    <property type="project" value="TreeGrafter"/>
</dbReference>
<keyword evidence="13" id="KW-1185">Reference proteome</keyword>
<feature type="transmembrane region" description="Helical" evidence="10">
    <location>
        <begin position="381"/>
        <end position="408"/>
    </location>
</feature>
<dbReference type="HOGENOM" id="CLU_005912_8_2_3"/>
<evidence type="ECO:0000256" key="4">
    <source>
        <dbReference type="ARBA" id="ARBA00022692"/>
    </source>
</evidence>
<dbReference type="PANTHER" id="PTHR10110:SF86">
    <property type="entry name" value="SODIUM_HYDROGEN EXCHANGER 7"/>
    <property type="match status" value="1"/>
</dbReference>
<dbReference type="PANTHER" id="PTHR10110">
    <property type="entry name" value="SODIUM/HYDROGEN EXCHANGER"/>
    <property type="match status" value="1"/>
</dbReference>
<keyword evidence="7 10" id="KW-0406">Ion transport</keyword>
<name>U5QD69_GLOK1</name>
<feature type="transmembrane region" description="Helical" evidence="10">
    <location>
        <begin position="28"/>
        <end position="48"/>
    </location>
</feature>
<comment type="similarity">
    <text evidence="10">Belongs to the monovalent cation:proton antiporter 1 (CPA1) transporter (TC 2.A.36) family.</text>
</comment>
<dbReference type="InterPro" id="IPR018422">
    <property type="entry name" value="Cation/H_exchanger_CPA1"/>
</dbReference>
<dbReference type="AlphaFoldDB" id="U5QD69"/>
<dbReference type="OrthoDB" id="9809206at2"/>
<feature type="transmembrane region" description="Helical" evidence="10">
    <location>
        <begin position="182"/>
        <end position="203"/>
    </location>
</feature>
<evidence type="ECO:0000256" key="8">
    <source>
        <dbReference type="ARBA" id="ARBA00023136"/>
    </source>
</evidence>
<evidence type="ECO:0000256" key="6">
    <source>
        <dbReference type="ARBA" id="ARBA00023053"/>
    </source>
</evidence>
<dbReference type="GO" id="GO:0005886">
    <property type="term" value="C:plasma membrane"/>
    <property type="evidence" value="ECO:0007669"/>
    <property type="project" value="UniProtKB-SubCell"/>
</dbReference>
<keyword evidence="8 10" id="KW-0472">Membrane</keyword>
<keyword evidence="5 10" id="KW-1133">Transmembrane helix</keyword>
<evidence type="ECO:0000313" key="13">
    <source>
        <dbReference type="Proteomes" id="UP000017396"/>
    </source>
</evidence>
<feature type="transmembrane region" description="Helical" evidence="10">
    <location>
        <begin position="85"/>
        <end position="106"/>
    </location>
</feature>
<dbReference type="eggNOG" id="COG0025">
    <property type="taxonomic scope" value="Bacteria"/>
</dbReference>
<accession>U5QD69</accession>
<evidence type="ECO:0000256" key="1">
    <source>
        <dbReference type="ARBA" id="ARBA00004651"/>
    </source>
</evidence>
<dbReference type="InterPro" id="IPR006153">
    <property type="entry name" value="Cation/H_exchanger_TM"/>
</dbReference>
<feature type="transmembrane region" description="Helical" evidence="10">
    <location>
        <begin position="346"/>
        <end position="369"/>
    </location>
</feature>
<keyword evidence="10" id="KW-0050">Antiport</keyword>
<sequence length="534" mass="58323">MHEVELILGLLLVVSVLFLLARKLAISYPILLVLGGLALSLIPGLPRVELEPELVFVLFLPPLLCAGAWRTSWRDFKANLRPISLLAINLVFLTTAVVAVIAHALIPQMPWAAAFALGAIISPPDAVAAAAVTQSLGVPRRITTILEGESLVNDASGLVAYRFAVAAAVTGSFSLVEAGLQFVLLIAGGIAVGFAVGWIEAWLQKQIDDAPIEICMTLLSAFGAYLIAEQLHVSGVLAVVTVGLYHRWRSPEIMSPATRIQAIAVWEMVEFILNGLAFILIGLQLPAVVKEDLAQYSAANLITYAAAICGATIVLRLLWVFPAAYLPRLLIPGLAKRDPLPSWQGLFMIGWTGMRGVVSLAAALALPELTASNQPFPQRELIIFLSFSAILVTLVLQGLSLPFLIHWLGLADDGLSEREEFTARRLAAEAALVRIEALIAAQPEDYEDSAIVRRLREQYTFRLRCLESIVAEEEGRGSYAEFSRRFRADVQMQQAALTAERQIVVKLRNEGTINEEVLLRIEHDLDLEEVRLRV</sequence>
<feature type="domain" description="Cation/H+ exchanger transmembrane" evidence="11">
    <location>
        <begin position="13"/>
        <end position="405"/>
    </location>
</feature>
<evidence type="ECO:0000313" key="12">
    <source>
        <dbReference type="EMBL" id="AGY56806.1"/>
    </source>
</evidence>
<evidence type="ECO:0000256" key="2">
    <source>
        <dbReference type="ARBA" id="ARBA00022448"/>
    </source>
</evidence>
<dbReference type="Proteomes" id="UP000017396">
    <property type="component" value="Chromosome"/>
</dbReference>
<evidence type="ECO:0000256" key="10">
    <source>
        <dbReference type="RuleBase" id="RU366002"/>
    </source>
</evidence>
<evidence type="ECO:0000256" key="5">
    <source>
        <dbReference type="ARBA" id="ARBA00022989"/>
    </source>
</evidence>
<keyword evidence="2 10" id="KW-0813">Transport</keyword>
<comment type="function">
    <text evidence="10">Na(+)/H(+) antiporter that extrudes sodium in exchange for external protons.</text>
</comment>
<dbReference type="Gene3D" id="6.10.140.1330">
    <property type="match status" value="1"/>
</dbReference>
<protein>
    <submittedName>
        <fullName evidence="12">Na+/H+ antiporter</fullName>
    </submittedName>
</protein>
<organism evidence="12 13">
    <name type="scientific">Gloeobacter kilaueensis (strain ATCC BAA-2537 / CCAP 1431/1 / ULC 316 / JS1)</name>
    <dbReference type="NCBI Taxonomy" id="1183438"/>
    <lineage>
        <taxon>Bacteria</taxon>
        <taxon>Bacillati</taxon>
        <taxon>Cyanobacteriota</taxon>
        <taxon>Cyanophyceae</taxon>
        <taxon>Gloeobacterales</taxon>
        <taxon>Gloeobacteraceae</taxon>
        <taxon>Gloeobacter</taxon>
    </lineage>
</organism>
<dbReference type="Pfam" id="PF00999">
    <property type="entry name" value="Na_H_Exchanger"/>
    <property type="match status" value="1"/>
</dbReference>
<dbReference type="NCBIfam" id="TIGR00831">
    <property type="entry name" value="a_cpa1"/>
    <property type="match status" value="1"/>
</dbReference>
<dbReference type="STRING" id="1183438.GKIL_0560"/>
<evidence type="ECO:0000256" key="9">
    <source>
        <dbReference type="ARBA" id="ARBA00023201"/>
    </source>
</evidence>
<evidence type="ECO:0000259" key="11">
    <source>
        <dbReference type="Pfam" id="PF00999"/>
    </source>
</evidence>
<keyword evidence="3 10" id="KW-1003">Cell membrane</keyword>
<dbReference type="GO" id="GO:0015385">
    <property type="term" value="F:sodium:proton antiporter activity"/>
    <property type="evidence" value="ECO:0007669"/>
    <property type="project" value="InterPro"/>
</dbReference>
<keyword evidence="9 10" id="KW-0739">Sodium transport</keyword>
<keyword evidence="4 10" id="KW-0812">Transmembrane</keyword>
<dbReference type="RefSeq" id="WP_023171839.1">
    <property type="nucleotide sequence ID" value="NC_022600.1"/>
</dbReference>
<dbReference type="EMBL" id="CP003587">
    <property type="protein sequence ID" value="AGY56806.1"/>
    <property type="molecule type" value="Genomic_DNA"/>
</dbReference>
<dbReference type="GO" id="GO:0098719">
    <property type="term" value="P:sodium ion import across plasma membrane"/>
    <property type="evidence" value="ECO:0007669"/>
    <property type="project" value="TreeGrafter"/>
</dbReference>
<feature type="transmembrane region" description="Helical" evidence="10">
    <location>
        <begin position="301"/>
        <end position="326"/>
    </location>
</feature>
<dbReference type="PATRIC" id="fig|1183438.3.peg.559"/>
<feature type="transmembrane region" description="Helical" evidence="10">
    <location>
        <begin position="54"/>
        <end position="73"/>
    </location>
</feature>
<feature type="transmembrane region" description="Helical" evidence="10">
    <location>
        <begin position="271"/>
        <end position="289"/>
    </location>
</feature>
<keyword evidence="6 10" id="KW-0915">Sodium</keyword>
<reference evidence="12 13" key="1">
    <citation type="journal article" date="2013" name="PLoS ONE">
        <title>Cultivation and Complete Genome Sequencing of Gloeobacter kilaueensis sp. nov., from a Lava Cave in Kilauea Caldera, Hawai'i.</title>
        <authorList>
            <person name="Saw J.H."/>
            <person name="Schatz M."/>
            <person name="Brown M.V."/>
            <person name="Kunkel D.D."/>
            <person name="Foster J.S."/>
            <person name="Shick H."/>
            <person name="Christensen S."/>
            <person name="Hou S."/>
            <person name="Wan X."/>
            <person name="Donachie S.P."/>
        </authorList>
    </citation>
    <scope>NUCLEOTIDE SEQUENCE [LARGE SCALE GENOMIC DNA]</scope>
    <source>
        <strain evidence="13">JS</strain>
    </source>
</reference>
<gene>
    <name evidence="12" type="ORF">GKIL_0560</name>
</gene>
<comment type="subcellular location">
    <subcellularLocation>
        <location evidence="1 10">Cell membrane</location>
        <topology evidence="1 10">Multi-pass membrane protein</topology>
    </subcellularLocation>
</comment>
<comment type="caution">
    <text evidence="10">Lacks conserved residue(s) required for the propagation of feature annotation.</text>
</comment>
<evidence type="ECO:0000256" key="3">
    <source>
        <dbReference type="ARBA" id="ARBA00022475"/>
    </source>
</evidence>
<feature type="transmembrane region" description="Helical" evidence="10">
    <location>
        <begin position="6"/>
        <end position="21"/>
    </location>
</feature>
<proteinExistence type="inferred from homology"/>